<organism evidence="2 3">
    <name type="scientific">Agrococcus versicolor</name>
    <dbReference type="NCBI Taxonomy" id="501482"/>
    <lineage>
        <taxon>Bacteria</taxon>
        <taxon>Bacillati</taxon>
        <taxon>Actinomycetota</taxon>
        <taxon>Actinomycetes</taxon>
        <taxon>Micrococcales</taxon>
        <taxon>Microbacteriaceae</taxon>
        <taxon>Agrococcus</taxon>
    </lineage>
</organism>
<proteinExistence type="inferred from homology"/>
<dbReference type="InterPro" id="IPR050259">
    <property type="entry name" value="SDR"/>
</dbReference>
<dbReference type="PRINTS" id="PR00081">
    <property type="entry name" value="GDHRDH"/>
</dbReference>
<dbReference type="SUPFAM" id="SSF51735">
    <property type="entry name" value="NAD(P)-binding Rossmann-fold domains"/>
    <property type="match status" value="1"/>
</dbReference>
<dbReference type="InterPro" id="IPR036291">
    <property type="entry name" value="NAD(P)-bd_dom_sf"/>
</dbReference>
<dbReference type="PROSITE" id="PS00061">
    <property type="entry name" value="ADH_SHORT"/>
    <property type="match status" value="1"/>
</dbReference>
<dbReference type="CDD" id="cd05233">
    <property type="entry name" value="SDR_c"/>
    <property type="match status" value="1"/>
</dbReference>
<dbReference type="PANTHER" id="PTHR42879">
    <property type="entry name" value="3-OXOACYL-(ACYL-CARRIER-PROTEIN) REDUCTASE"/>
    <property type="match status" value="1"/>
</dbReference>
<gene>
    <name evidence="2" type="ORF">GCM10009846_00570</name>
</gene>
<name>A0ABN3AIH4_9MICO</name>
<comment type="similarity">
    <text evidence="1">Belongs to the short-chain dehydrogenases/reductases (SDR) family.</text>
</comment>
<evidence type="ECO:0000313" key="2">
    <source>
        <dbReference type="EMBL" id="GAA2170384.1"/>
    </source>
</evidence>
<dbReference type="Proteomes" id="UP001501599">
    <property type="component" value="Unassembled WGS sequence"/>
</dbReference>
<protein>
    <submittedName>
        <fullName evidence="2">SDR family oxidoreductase</fullName>
    </submittedName>
</protein>
<dbReference type="PANTHER" id="PTHR42879:SF2">
    <property type="entry name" value="3-OXOACYL-[ACYL-CARRIER-PROTEIN] REDUCTASE FABG"/>
    <property type="match status" value="1"/>
</dbReference>
<evidence type="ECO:0000313" key="3">
    <source>
        <dbReference type="Proteomes" id="UP001501599"/>
    </source>
</evidence>
<dbReference type="InterPro" id="IPR002347">
    <property type="entry name" value="SDR_fam"/>
</dbReference>
<dbReference type="InterPro" id="IPR020904">
    <property type="entry name" value="Sc_DH/Rdtase_CS"/>
</dbReference>
<dbReference type="PRINTS" id="PR00080">
    <property type="entry name" value="SDRFAMILY"/>
</dbReference>
<evidence type="ECO:0000256" key="1">
    <source>
        <dbReference type="ARBA" id="ARBA00006484"/>
    </source>
</evidence>
<sequence>MDLGIDGRLALVTGGDSGIGWHTARLLLAEGARVVLTDLHADRLADAADRLEADPDRLFAFPADVTDVASLAALHARVAESAGEIDILVQSAGVTGAQGMFHEIDDDGWVDTITTDLLGPVRLLREFLPDLRTGGWGRIVLLASEDGVQPYDDELPYCAAKAGILALSKGLSRSYAKEGLLVNAVSPAFIHTPMTDAMMDKRAEERGTDRDEAIASFLEEERPYMELGRRGDPEEVAAVVAFLCSDRASFVNGSNYRVDAGSVATI</sequence>
<dbReference type="Pfam" id="PF13561">
    <property type="entry name" value="adh_short_C2"/>
    <property type="match status" value="1"/>
</dbReference>
<accession>A0ABN3AIH4</accession>
<comment type="caution">
    <text evidence="2">The sequence shown here is derived from an EMBL/GenBank/DDBJ whole genome shotgun (WGS) entry which is preliminary data.</text>
</comment>
<reference evidence="2 3" key="1">
    <citation type="journal article" date="2019" name="Int. J. Syst. Evol. Microbiol.">
        <title>The Global Catalogue of Microorganisms (GCM) 10K type strain sequencing project: providing services to taxonomists for standard genome sequencing and annotation.</title>
        <authorList>
            <consortium name="The Broad Institute Genomics Platform"/>
            <consortium name="The Broad Institute Genome Sequencing Center for Infectious Disease"/>
            <person name="Wu L."/>
            <person name="Ma J."/>
        </authorList>
    </citation>
    <scope>NUCLEOTIDE SEQUENCE [LARGE SCALE GENOMIC DNA]</scope>
    <source>
        <strain evidence="2 3">JCM 16026</strain>
    </source>
</reference>
<dbReference type="Gene3D" id="3.40.50.720">
    <property type="entry name" value="NAD(P)-binding Rossmann-like Domain"/>
    <property type="match status" value="1"/>
</dbReference>
<keyword evidence="3" id="KW-1185">Reference proteome</keyword>
<dbReference type="EMBL" id="BAAAQT010000001">
    <property type="protein sequence ID" value="GAA2170384.1"/>
    <property type="molecule type" value="Genomic_DNA"/>
</dbReference>